<dbReference type="GO" id="GO:0016020">
    <property type="term" value="C:membrane"/>
    <property type="evidence" value="ECO:0007669"/>
    <property type="project" value="UniProtKB-SubCell"/>
</dbReference>
<protein>
    <submittedName>
        <fullName evidence="7">Sulfate permease</fullName>
    </submittedName>
</protein>
<sequence length="259" mass="28173">LGDFKMAEEPIPVLTLPFIDLSLLNKIFPAAVAISFLSILEVFSISRTFAAKSGKRINSNQDVFGVGVGNTILSFISGSLPASGSATRTALSYRLNAKTRLAAIFSGLIAATVIVFCWPWVGHVPLAALAALLMITVPALMNWKEIRLCFQATREDAWVFLITFVSCLIFSLDIAFFVGIIISIASYLRKSASPHFVEYAFNSKGRLMIVSPKADAQRMVRIIGISGELYFASAEVFQSALQSIAEDSNVKAIVLRLNN</sequence>
<dbReference type="GO" id="GO:0055085">
    <property type="term" value="P:transmembrane transport"/>
    <property type="evidence" value="ECO:0007669"/>
    <property type="project" value="InterPro"/>
</dbReference>
<evidence type="ECO:0000256" key="5">
    <source>
        <dbReference type="SAM" id="Phobius"/>
    </source>
</evidence>
<feature type="transmembrane region" description="Helical" evidence="5">
    <location>
        <begin position="127"/>
        <end position="146"/>
    </location>
</feature>
<feature type="transmembrane region" description="Helical" evidence="5">
    <location>
        <begin position="27"/>
        <end position="46"/>
    </location>
</feature>
<dbReference type="EMBL" id="PCTN01000109">
    <property type="protein sequence ID" value="PIP75677.1"/>
    <property type="molecule type" value="Genomic_DNA"/>
</dbReference>
<proteinExistence type="predicted"/>
<dbReference type="Pfam" id="PF00916">
    <property type="entry name" value="Sulfate_transp"/>
    <property type="match status" value="1"/>
</dbReference>
<evidence type="ECO:0000256" key="4">
    <source>
        <dbReference type="ARBA" id="ARBA00023136"/>
    </source>
</evidence>
<evidence type="ECO:0000313" key="8">
    <source>
        <dbReference type="Proteomes" id="UP000230159"/>
    </source>
</evidence>
<evidence type="ECO:0000259" key="6">
    <source>
        <dbReference type="PROSITE" id="PS50801"/>
    </source>
</evidence>
<dbReference type="PROSITE" id="PS50801">
    <property type="entry name" value="STAS"/>
    <property type="match status" value="1"/>
</dbReference>
<evidence type="ECO:0000256" key="1">
    <source>
        <dbReference type="ARBA" id="ARBA00004141"/>
    </source>
</evidence>
<keyword evidence="2 5" id="KW-0812">Transmembrane</keyword>
<evidence type="ECO:0000313" key="7">
    <source>
        <dbReference type="EMBL" id="PIP75677.1"/>
    </source>
</evidence>
<feature type="transmembrane region" description="Helical" evidence="5">
    <location>
        <begin position="101"/>
        <end position="121"/>
    </location>
</feature>
<feature type="domain" description="STAS" evidence="6">
    <location>
        <begin position="210"/>
        <end position="259"/>
    </location>
</feature>
<dbReference type="InterPro" id="IPR002645">
    <property type="entry name" value="STAS_dom"/>
</dbReference>
<dbReference type="AlphaFoldDB" id="A0A2H0D0H6"/>
<keyword evidence="4 5" id="KW-0472">Membrane</keyword>
<comment type="caution">
    <text evidence="7">The sequence shown here is derived from an EMBL/GenBank/DDBJ whole genome shotgun (WGS) entry which is preliminary data.</text>
</comment>
<feature type="non-terminal residue" evidence="7">
    <location>
        <position position="1"/>
    </location>
</feature>
<dbReference type="InterPro" id="IPR001902">
    <property type="entry name" value="SLC26A/SulP_fam"/>
</dbReference>
<keyword evidence="3 5" id="KW-1133">Transmembrane helix</keyword>
<feature type="transmembrane region" description="Helical" evidence="5">
    <location>
        <begin position="158"/>
        <end position="188"/>
    </location>
</feature>
<evidence type="ECO:0000256" key="2">
    <source>
        <dbReference type="ARBA" id="ARBA00022692"/>
    </source>
</evidence>
<name>A0A2H0D0H6_9BACT</name>
<dbReference type="InterPro" id="IPR011547">
    <property type="entry name" value="SLC26A/SulP_dom"/>
</dbReference>
<comment type="subcellular location">
    <subcellularLocation>
        <location evidence="1">Membrane</location>
        <topology evidence="1">Multi-pass membrane protein</topology>
    </subcellularLocation>
</comment>
<dbReference type="Proteomes" id="UP000230159">
    <property type="component" value="Unassembled WGS sequence"/>
</dbReference>
<evidence type="ECO:0000256" key="3">
    <source>
        <dbReference type="ARBA" id="ARBA00022989"/>
    </source>
</evidence>
<gene>
    <name evidence="7" type="ORF">COW86_02405</name>
</gene>
<dbReference type="PANTHER" id="PTHR11814">
    <property type="entry name" value="SULFATE TRANSPORTER"/>
    <property type="match status" value="1"/>
</dbReference>
<accession>A0A2H0D0H6</accession>
<reference evidence="7 8" key="1">
    <citation type="submission" date="2017-09" db="EMBL/GenBank/DDBJ databases">
        <title>Depth-based differentiation of microbial function through sediment-hosted aquifers and enrichment of novel symbionts in the deep terrestrial subsurface.</title>
        <authorList>
            <person name="Probst A.J."/>
            <person name="Ladd B."/>
            <person name="Jarett J.K."/>
            <person name="Geller-Mcgrath D.E."/>
            <person name="Sieber C.M."/>
            <person name="Emerson J.B."/>
            <person name="Anantharaman K."/>
            <person name="Thomas B.C."/>
            <person name="Malmstrom R."/>
            <person name="Stieglmeier M."/>
            <person name="Klingl A."/>
            <person name="Woyke T."/>
            <person name="Ryan C.M."/>
            <person name="Banfield J.F."/>
        </authorList>
    </citation>
    <scope>NUCLEOTIDE SEQUENCE [LARGE SCALE GENOMIC DNA]</scope>
    <source>
        <strain evidence="7">CG22_combo_CG10-13_8_21_14_all_39_9</strain>
    </source>
</reference>
<feature type="non-terminal residue" evidence="7">
    <location>
        <position position="259"/>
    </location>
</feature>
<organism evidence="7 8">
    <name type="scientific">Candidatus Kuenenbacteria bacterium CG22_combo_CG10-13_8_21_14_all_39_9</name>
    <dbReference type="NCBI Taxonomy" id="1974621"/>
    <lineage>
        <taxon>Bacteria</taxon>
        <taxon>Candidatus Kueneniibacteriota</taxon>
    </lineage>
</organism>